<name>A0A7S2JVU2_9STRA</name>
<feature type="compositionally biased region" description="Polar residues" evidence="1">
    <location>
        <begin position="140"/>
        <end position="156"/>
    </location>
</feature>
<protein>
    <submittedName>
        <fullName evidence="2">Uncharacterized protein</fullName>
    </submittedName>
</protein>
<feature type="region of interest" description="Disordered" evidence="1">
    <location>
        <begin position="186"/>
        <end position="210"/>
    </location>
</feature>
<dbReference type="EMBL" id="HBGY01001957">
    <property type="protein sequence ID" value="CAD9557854.1"/>
    <property type="molecule type" value="Transcribed_RNA"/>
</dbReference>
<evidence type="ECO:0000256" key="1">
    <source>
        <dbReference type="SAM" id="MobiDB-lite"/>
    </source>
</evidence>
<feature type="region of interest" description="Disordered" evidence="1">
    <location>
        <begin position="140"/>
        <end position="174"/>
    </location>
</feature>
<feature type="compositionally biased region" description="Polar residues" evidence="1">
    <location>
        <begin position="190"/>
        <end position="199"/>
    </location>
</feature>
<proteinExistence type="predicted"/>
<feature type="region of interest" description="Disordered" evidence="1">
    <location>
        <begin position="1"/>
        <end position="42"/>
    </location>
</feature>
<gene>
    <name evidence="2" type="ORF">LDAN0321_LOCUS1316</name>
</gene>
<reference evidence="2" key="1">
    <citation type="submission" date="2021-01" db="EMBL/GenBank/DDBJ databases">
        <authorList>
            <person name="Corre E."/>
            <person name="Pelletier E."/>
            <person name="Niang G."/>
            <person name="Scheremetjew M."/>
            <person name="Finn R."/>
            <person name="Kale V."/>
            <person name="Holt S."/>
            <person name="Cochrane G."/>
            <person name="Meng A."/>
            <person name="Brown T."/>
            <person name="Cohen L."/>
        </authorList>
    </citation>
    <scope>NUCLEOTIDE SEQUENCE</scope>
    <source>
        <strain evidence="2">B650</strain>
    </source>
</reference>
<organism evidence="2">
    <name type="scientific">Leptocylindrus danicus</name>
    <dbReference type="NCBI Taxonomy" id="163516"/>
    <lineage>
        <taxon>Eukaryota</taxon>
        <taxon>Sar</taxon>
        <taxon>Stramenopiles</taxon>
        <taxon>Ochrophyta</taxon>
        <taxon>Bacillariophyta</taxon>
        <taxon>Coscinodiscophyceae</taxon>
        <taxon>Chaetocerotophycidae</taxon>
        <taxon>Leptocylindrales</taxon>
        <taxon>Leptocylindraceae</taxon>
        <taxon>Leptocylindrus</taxon>
    </lineage>
</organism>
<accession>A0A7S2JVU2</accession>
<feature type="compositionally biased region" description="Polar residues" evidence="1">
    <location>
        <begin position="14"/>
        <end position="23"/>
    </location>
</feature>
<sequence length="338" mass="37035">MQSPTPYDDDSKGASPSTPTPSFGNLKKNHRSSPSMVDLSPPQLQNNYEAATLLQHQQTPTMRNVSAAAVVVSTNAEKLGVASDECDGLRHASSLLLPRPLEHGANLAVQNSMNASYHGSVGQLDMQTLVDAYNNNSSLHSLETTSNHSNDATTKPSIRRLRSEGVTLSSSDDDDSLEAIMKPYLALDPTNDNPQQTHKSNLKPFKPTREHGRELSFTECACNVEDVESIFAKRKDSFEKLPRRVPSIHLAKHVASDNSSSFSFDELVDHNAQQQHNDNVLNLSHLKLSGTKSYDNNYQECVDSPKSAMDWLRQLQGESGQVAEAASSKFLTRTNSAC</sequence>
<evidence type="ECO:0000313" key="2">
    <source>
        <dbReference type="EMBL" id="CAD9557854.1"/>
    </source>
</evidence>
<dbReference type="AlphaFoldDB" id="A0A7S2JVU2"/>